<sequence length="136" mass="14609">MYDRVIQLAGSFAAGALASGALLAFAAGGPPSNVVAPRSMAARPAAVPLPAVAGASRLGLLRNEAASGDELSNWQLSNALFDRYDASGEADDLYEALIWMERRRDVSGNAQLIARVVDRYCGQRVVRWHWFCVEGE</sequence>
<feature type="chain" id="PRO_5043868942" description="Sel1 repeat family protein" evidence="1">
    <location>
        <begin position="27"/>
        <end position="136"/>
    </location>
</feature>
<evidence type="ECO:0000313" key="2">
    <source>
        <dbReference type="EMBL" id="MDP9969553.1"/>
    </source>
</evidence>
<name>A0AAW8E9U7_VARPD</name>
<evidence type="ECO:0000313" key="3">
    <source>
        <dbReference type="Proteomes" id="UP001224845"/>
    </source>
</evidence>
<gene>
    <name evidence="2" type="ORF">J2W39_000781</name>
</gene>
<dbReference type="Proteomes" id="UP001224845">
    <property type="component" value="Unassembled WGS sequence"/>
</dbReference>
<organism evidence="2 3">
    <name type="scientific">Variovorax paradoxus</name>
    <dbReference type="NCBI Taxonomy" id="34073"/>
    <lineage>
        <taxon>Bacteria</taxon>
        <taxon>Pseudomonadati</taxon>
        <taxon>Pseudomonadota</taxon>
        <taxon>Betaproteobacteria</taxon>
        <taxon>Burkholderiales</taxon>
        <taxon>Comamonadaceae</taxon>
        <taxon>Variovorax</taxon>
    </lineage>
</organism>
<evidence type="ECO:0008006" key="4">
    <source>
        <dbReference type="Google" id="ProtNLM"/>
    </source>
</evidence>
<dbReference type="AlphaFoldDB" id="A0AAW8E9U7"/>
<evidence type="ECO:0000256" key="1">
    <source>
        <dbReference type="SAM" id="SignalP"/>
    </source>
</evidence>
<comment type="caution">
    <text evidence="2">The sequence shown here is derived from an EMBL/GenBank/DDBJ whole genome shotgun (WGS) entry which is preliminary data.</text>
</comment>
<protein>
    <recommendedName>
        <fullName evidence="4">Sel1 repeat family protein</fullName>
    </recommendedName>
</protein>
<keyword evidence="1" id="KW-0732">Signal</keyword>
<proteinExistence type="predicted"/>
<dbReference type="EMBL" id="JAUSRV010000002">
    <property type="protein sequence ID" value="MDP9969553.1"/>
    <property type="molecule type" value="Genomic_DNA"/>
</dbReference>
<accession>A0AAW8E9U7</accession>
<dbReference type="GeneID" id="99714788"/>
<reference evidence="2" key="1">
    <citation type="submission" date="2023-07" db="EMBL/GenBank/DDBJ databases">
        <title>Sorghum-associated microbial communities from plants grown in Nebraska, USA.</title>
        <authorList>
            <person name="Schachtman D."/>
        </authorList>
    </citation>
    <scope>NUCLEOTIDE SEQUENCE</scope>
    <source>
        <strain evidence="2">DS3315</strain>
    </source>
</reference>
<dbReference type="RefSeq" id="WP_018904681.1">
    <property type="nucleotide sequence ID" value="NZ_CAIGKF010000002.1"/>
</dbReference>
<feature type="signal peptide" evidence="1">
    <location>
        <begin position="1"/>
        <end position="26"/>
    </location>
</feature>